<organism evidence="1 2">
    <name type="scientific">Puccinia graminis f. sp. tritici</name>
    <dbReference type="NCBI Taxonomy" id="56615"/>
    <lineage>
        <taxon>Eukaryota</taxon>
        <taxon>Fungi</taxon>
        <taxon>Dikarya</taxon>
        <taxon>Basidiomycota</taxon>
        <taxon>Pucciniomycotina</taxon>
        <taxon>Pucciniomycetes</taxon>
        <taxon>Pucciniales</taxon>
        <taxon>Pucciniaceae</taxon>
        <taxon>Puccinia</taxon>
    </lineage>
</organism>
<evidence type="ECO:0000313" key="1">
    <source>
        <dbReference type="EMBL" id="KAA1078046.1"/>
    </source>
</evidence>
<evidence type="ECO:0000313" key="2">
    <source>
        <dbReference type="Proteomes" id="UP000324748"/>
    </source>
</evidence>
<name>A0A5B0MPV3_PUCGR</name>
<comment type="caution">
    <text evidence="1">The sequence shown here is derived from an EMBL/GenBank/DDBJ whole genome shotgun (WGS) entry which is preliminary data.</text>
</comment>
<protein>
    <submittedName>
        <fullName evidence="1">Uncharacterized protein</fullName>
    </submittedName>
</protein>
<reference evidence="1 2" key="1">
    <citation type="submission" date="2019-05" db="EMBL/GenBank/DDBJ databases">
        <title>Emergence of the Ug99 lineage of the wheat stem rust pathogen through somatic hybridization.</title>
        <authorList>
            <person name="Li F."/>
            <person name="Upadhyaya N.M."/>
            <person name="Sperschneider J."/>
            <person name="Matny O."/>
            <person name="Nguyen-Phuc H."/>
            <person name="Mago R."/>
            <person name="Raley C."/>
            <person name="Miller M.E."/>
            <person name="Silverstein K.A.T."/>
            <person name="Henningsen E."/>
            <person name="Hirsch C.D."/>
            <person name="Visser B."/>
            <person name="Pretorius Z.A."/>
            <person name="Steffenson B.J."/>
            <person name="Schwessinger B."/>
            <person name="Dodds P.N."/>
            <person name="Figueroa M."/>
        </authorList>
    </citation>
    <scope>NUCLEOTIDE SEQUENCE [LARGE SCALE GENOMIC DNA]</scope>
    <source>
        <strain evidence="1">21-0</strain>
    </source>
</reference>
<keyword evidence="2" id="KW-1185">Reference proteome</keyword>
<dbReference type="AlphaFoldDB" id="A0A5B0MPV3"/>
<gene>
    <name evidence="1" type="ORF">PGT21_027565</name>
</gene>
<dbReference type="EMBL" id="VSWC01000144">
    <property type="protein sequence ID" value="KAA1078046.1"/>
    <property type="molecule type" value="Genomic_DNA"/>
</dbReference>
<proteinExistence type="predicted"/>
<sequence length="87" mass="9912">MGDEIADGRAYGPWTPASTRTILRLIAADDNRRISNFITRSPLPQVDGLAHQLLDFRCPILWLSNGFFNVESMDFFQLIFCCLFSNN</sequence>
<dbReference type="Proteomes" id="UP000324748">
    <property type="component" value="Unassembled WGS sequence"/>
</dbReference>
<accession>A0A5B0MPV3</accession>